<dbReference type="InterPro" id="IPR036691">
    <property type="entry name" value="Endo/exonu/phosph_ase_sf"/>
</dbReference>
<sequence length="1031" mass="119995">MAQSETSDLQNTCDDKQITFDLSKKSVWYWRRALLLRYHIDLGKFPNVTVKWSDYDKSSKILNLHDDERPFEEKTPSQSLNKSTVQVFHHNTKLITITIYYSTKRCLVQGNSCQKWVEKEFFDLKECINNCIKEDNSKINIDNVIRQLQNSNIPIEAEYDENEETTPKLIEETTPKQIDESSDESLQPQNDKNNNENIKQNNNFTNTMNTESENQQVVYAFHSLENKLIDCHLQYSEKIDHLATLIIIMEEKLILQAKEQEELRNKNMELSKINKRLANIEEHINKNSIDIARTTNTIEKSVSDIRNPAYDKEQSEKLSNIQDTLTKVEKICATSKNNPKESHSINLWIVGSSVVKDLRKNRIYRYKKTNITTLHDKTIRGASEFLLTGKLKANNIAFQVGSNDLEESTPEDVAKNMERLILDTQRLVPESNIIINAILPRFYRNAHSSKTYESKRSKCNSMLSDLCNEYSLKFVKHENFVQFHFTDGIHLNQNDGIPLYVRNLKHVVNPLLGVINDQQNFENHQFPRQRNQQFRRENGNHFYKHPNPYDERPNRYDEENHQSATYMYDNSNNFYERETNHQNASHDKHNNYYQSYDDNLSNNGINMRLLKLALEETWKGESKEYTIPGFNTISKIRKKNKRGKRYSGGIIIFYKNSIHQGLTYVKNGSLSNNRLWLKLDKNFFGLSDDIYICAVYIPPVSSTHYDDDFLQLEKEINIFSKKGKVVLLGDFNSRTGDKLDYIKDDSLDINNFAQTNLLPDEYKIDNCFNRYSCDKVVNGQGVNLLDLSTSSSLRILNGRYIGDIMGNFTCMTSNGSSVVDYAIVSESLLSSVEYFKTHEFNYLSDHVKIEIFLKCMQREYNFDIFENSNWSSYKSFKWDSQKSKLKLLDHLSDETVLNNILNFEMQTFSNDQRGVDDETNKLTTILSLHQRHNAEATILVNMRNSAKTLPSSTQKWTSTMLESLGICYNNDFHQSSTDILNMITKDTGIFGTSTEQQNLYVEGMKNSMTFDCSIQDFIQIMPKEKHVYSVE</sequence>
<dbReference type="EMBL" id="CAJPWZ010001488">
    <property type="protein sequence ID" value="CAG2216600.1"/>
    <property type="molecule type" value="Genomic_DNA"/>
</dbReference>
<dbReference type="SUPFAM" id="SSF52266">
    <property type="entry name" value="SGNH hydrolase"/>
    <property type="match status" value="1"/>
</dbReference>
<feature type="region of interest" description="Disordered" evidence="2">
    <location>
        <begin position="172"/>
        <end position="207"/>
    </location>
</feature>
<name>A0A8S3SEX7_MYTED</name>
<feature type="compositionally biased region" description="Low complexity" evidence="2">
    <location>
        <begin position="190"/>
        <end position="207"/>
    </location>
</feature>
<keyword evidence="4" id="KW-1185">Reference proteome</keyword>
<dbReference type="OrthoDB" id="8052050at2759"/>
<accession>A0A8S3SEX7</accession>
<evidence type="ECO:0000256" key="1">
    <source>
        <dbReference type="SAM" id="Coils"/>
    </source>
</evidence>
<evidence type="ECO:0000256" key="2">
    <source>
        <dbReference type="SAM" id="MobiDB-lite"/>
    </source>
</evidence>
<protein>
    <submittedName>
        <fullName evidence="3">Uncharacterized protein</fullName>
    </submittedName>
</protein>
<comment type="caution">
    <text evidence="3">The sequence shown here is derived from an EMBL/GenBank/DDBJ whole genome shotgun (WGS) entry which is preliminary data.</text>
</comment>
<dbReference type="InterPro" id="IPR036514">
    <property type="entry name" value="SGNH_hydro_sf"/>
</dbReference>
<dbReference type="Gene3D" id="3.40.50.1110">
    <property type="entry name" value="SGNH hydrolase"/>
    <property type="match status" value="1"/>
</dbReference>
<feature type="coiled-coil region" evidence="1">
    <location>
        <begin position="256"/>
        <end position="283"/>
    </location>
</feature>
<dbReference type="SUPFAM" id="SSF56219">
    <property type="entry name" value="DNase I-like"/>
    <property type="match status" value="1"/>
</dbReference>
<evidence type="ECO:0000313" key="4">
    <source>
        <dbReference type="Proteomes" id="UP000683360"/>
    </source>
</evidence>
<dbReference type="Gene3D" id="3.60.10.10">
    <property type="entry name" value="Endonuclease/exonuclease/phosphatase"/>
    <property type="match status" value="1"/>
</dbReference>
<evidence type="ECO:0000313" key="3">
    <source>
        <dbReference type="EMBL" id="CAG2216600.1"/>
    </source>
</evidence>
<reference evidence="3" key="1">
    <citation type="submission" date="2021-03" db="EMBL/GenBank/DDBJ databases">
        <authorList>
            <person name="Bekaert M."/>
        </authorList>
    </citation>
    <scope>NUCLEOTIDE SEQUENCE</scope>
</reference>
<organism evidence="3 4">
    <name type="scientific">Mytilus edulis</name>
    <name type="common">Blue mussel</name>
    <dbReference type="NCBI Taxonomy" id="6550"/>
    <lineage>
        <taxon>Eukaryota</taxon>
        <taxon>Metazoa</taxon>
        <taxon>Spiralia</taxon>
        <taxon>Lophotrochozoa</taxon>
        <taxon>Mollusca</taxon>
        <taxon>Bivalvia</taxon>
        <taxon>Autobranchia</taxon>
        <taxon>Pteriomorphia</taxon>
        <taxon>Mytilida</taxon>
        <taxon>Mytiloidea</taxon>
        <taxon>Mytilidae</taxon>
        <taxon>Mytilinae</taxon>
        <taxon>Mytilus</taxon>
    </lineage>
</organism>
<gene>
    <name evidence="3" type="ORF">MEDL_30342</name>
</gene>
<dbReference type="Proteomes" id="UP000683360">
    <property type="component" value="Unassembled WGS sequence"/>
</dbReference>
<dbReference type="AlphaFoldDB" id="A0A8S3SEX7"/>
<keyword evidence="1" id="KW-0175">Coiled coil</keyword>
<proteinExistence type="predicted"/>